<dbReference type="EMBL" id="SHKW01000001">
    <property type="protein sequence ID" value="RZU39238.1"/>
    <property type="molecule type" value="Genomic_DNA"/>
</dbReference>
<comment type="caution">
    <text evidence="2">The sequence shown here is derived from an EMBL/GenBank/DDBJ whole genome shotgun (WGS) entry which is preliminary data.</text>
</comment>
<protein>
    <submittedName>
        <fullName evidence="2">Uncharacterized protein</fullName>
    </submittedName>
</protein>
<gene>
    <name evidence="2" type="ORF">BDD14_0593</name>
</gene>
<feature type="chain" id="PRO_5020670591" evidence="1">
    <location>
        <begin position="28"/>
        <end position="234"/>
    </location>
</feature>
<dbReference type="Proteomes" id="UP000292958">
    <property type="component" value="Unassembled WGS sequence"/>
</dbReference>
<name>A0A4Q7YPC6_9BACT</name>
<dbReference type="RefSeq" id="WP_130417480.1">
    <property type="nucleotide sequence ID" value="NZ_SHKW01000001.1"/>
</dbReference>
<keyword evidence="3" id="KW-1185">Reference proteome</keyword>
<evidence type="ECO:0000256" key="1">
    <source>
        <dbReference type="SAM" id="SignalP"/>
    </source>
</evidence>
<sequence length="234" mass="25718">MNNIVKSALALGLVVMTPILPTSPAEAETHSRSKELVVMESRDLPEQAQTPGNSLFLHSDNTGSTYLYVEQQQGARLSVFDVTDPARIKLVVSTLLATDSAFDFVRPLGEHAELVYFRDSQKEAVLDLRKTKRPVLRMISTVTDLDPAEILPESGLLVTSIAHTYVPADARDYQVIDVAGSDPTQLATVKNVKHRVTNDETGTTFLLGSDGLTVIRRLSIENGYKVHQMQMQGN</sequence>
<evidence type="ECO:0000313" key="2">
    <source>
        <dbReference type="EMBL" id="RZU39238.1"/>
    </source>
</evidence>
<proteinExistence type="predicted"/>
<dbReference type="AlphaFoldDB" id="A0A4Q7YPC6"/>
<organism evidence="2 3">
    <name type="scientific">Edaphobacter modestus</name>
    <dbReference type="NCBI Taxonomy" id="388466"/>
    <lineage>
        <taxon>Bacteria</taxon>
        <taxon>Pseudomonadati</taxon>
        <taxon>Acidobacteriota</taxon>
        <taxon>Terriglobia</taxon>
        <taxon>Terriglobales</taxon>
        <taxon>Acidobacteriaceae</taxon>
        <taxon>Edaphobacter</taxon>
    </lineage>
</organism>
<accession>A0A4Q7YPC6</accession>
<dbReference type="OrthoDB" id="117378at2"/>
<reference evidence="2 3" key="1">
    <citation type="submission" date="2019-02" db="EMBL/GenBank/DDBJ databases">
        <title>Genomic Encyclopedia of Archaeal and Bacterial Type Strains, Phase II (KMG-II): from individual species to whole genera.</title>
        <authorList>
            <person name="Goeker M."/>
        </authorList>
    </citation>
    <scope>NUCLEOTIDE SEQUENCE [LARGE SCALE GENOMIC DNA]</scope>
    <source>
        <strain evidence="2 3">DSM 18101</strain>
    </source>
</reference>
<evidence type="ECO:0000313" key="3">
    <source>
        <dbReference type="Proteomes" id="UP000292958"/>
    </source>
</evidence>
<feature type="signal peptide" evidence="1">
    <location>
        <begin position="1"/>
        <end position="27"/>
    </location>
</feature>
<keyword evidence="1" id="KW-0732">Signal</keyword>